<dbReference type="InterPro" id="IPR012292">
    <property type="entry name" value="Globin/Proto"/>
</dbReference>
<dbReference type="Gene3D" id="1.10.490.10">
    <property type="entry name" value="Globins"/>
    <property type="match status" value="1"/>
</dbReference>
<dbReference type="Proteomes" id="UP000462014">
    <property type="component" value="Unassembled WGS sequence"/>
</dbReference>
<dbReference type="CDD" id="cd08916">
    <property type="entry name" value="TrHb3_P"/>
    <property type="match status" value="1"/>
</dbReference>
<organism evidence="5 6">
    <name type="scientific">Mucilaginibacter arboris</name>
    <dbReference type="NCBI Taxonomy" id="2682090"/>
    <lineage>
        <taxon>Bacteria</taxon>
        <taxon>Pseudomonadati</taxon>
        <taxon>Bacteroidota</taxon>
        <taxon>Sphingobacteriia</taxon>
        <taxon>Sphingobacteriales</taxon>
        <taxon>Sphingobacteriaceae</taxon>
        <taxon>Mucilaginibacter</taxon>
    </lineage>
</organism>
<keyword evidence="4" id="KW-0408">Iron</keyword>
<keyword evidence="1" id="KW-0813">Transport</keyword>
<protein>
    <submittedName>
        <fullName evidence="5">Sec-independent protein translocase TatC</fullName>
    </submittedName>
</protein>
<dbReference type="Pfam" id="PF01152">
    <property type="entry name" value="Bac_globin"/>
    <property type="match status" value="1"/>
</dbReference>
<evidence type="ECO:0000256" key="2">
    <source>
        <dbReference type="ARBA" id="ARBA00022617"/>
    </source>
</evidence>
<dbReference type="InterPro" id="IPR009050">
    <property type="entry name" value="Globin-like_sf"/>
</dbReference>
<dbReference type="GO" id="GO:0019825">
    <property type="term" value="F:oxygen binding"/>
    <property type="evidence" value="ECO:0007669"/>
    <property type="project" value="InterPro"/>
</dbReference>
<dbReference type="GO" id="GO:0020037">
    <property type="term" value="F:heme binding"/>
    <property type="evidence" value="ECO:0007669"/>
    <property type="project" value="InterPro"/>
</dbReference>
<evidence type="ECO:0000313" key="6">
    <source>
        <dbReference type="Proteomes" id="UP000462014"/>
    </source>
</evidence>
<evidence type="ECO:0000256" key="3">
    <source>
        <dbReference type="ARBA" id="ARBA00022723"/>
    </source>
</evidence>
<dbReference type="SUPFAM" id="SSF46458">
    <property type="entry name" value="Globin-like"/>
    <property type="match status" value="1"/>
</dbReference>
<dbReference type="AlphaFoldDB" id="A0A7K1SU46"/>
<proteinExistence type="predicted"/>
<comment type="caution">
    <text evidence="5">The sequence shown here is derived from an EMBL/GenBank/DDBJ whole genome shotgun (WGS) entry which is preliminary data.</text>
</comment>
<dbReference type="GO" id="GO:0046872">
    <property type="term" value="F:metal ion binding"/>
    <property type="evidence" value="ECO:0007669"/>
    <property type="project" value="UniProtKB-KW"/>
</dbReference>
<evidence type="ECO:0000313" key="5">
    <source>
        <dbReference type="EMBL" id="MVN20783.1"/>
    </source>
</evidence>
<dbReference type="RefSeq" id="WP_157564565.1">
    <property type="nucleotide sequence ID" value="NZ_WPIK01000003.1"/>
</dbReference>
<keyword evidence="6" id="KW-1185">Reference proteome</keyword>
<name>A0A7K1SU46_9SPHI</name>
<keyword evidence="3" id="KW-0479">Metal-binding</keyword>
<dbReference type="InterPro" id="IPR001486">
    <property type="entry name" value="Hemoglobin_trunc"/>
</dbReference>
<dbReference type="EMBL" id="WPIK01000003">
    <property type="protein sequence ID" value="MVN20783.1"/>
    <property type="molecule type" value="Genomic_DNA"/>
</dbReference>
<reference evidence="5 6" key="1">
    <citation type="submission" date="2019-12" db="EMBL/GenBank/DDBJ databases">
        <title>Mucilaginibacter sp. HMF7410 genome sequencing and assembly.</title>
        <authorList>
            <person name="Kang H."/>
            <person name="Cha I."/>
            <person name="Kim H."/>
            <person name="Joh K."/>
        </authorList>
    </citation>
    <scope>NUCLEOTIDE SEQUENCE [LARGE SCALE GENOMIC DNA]</scope>
    <source>
        <strain evidence="5 6">HMF7410</strain>
    </source>
</reference>
<accession>A0A7K1SU46</accession>
<keyword evidence="2" id="KW-0349">Heme</keyword>
<evidence type="ECO:0000256" key="1">
    <source>
        <dbReference type="ARBA" id="ARBA00022448"/>
    </source>
</evidence>
<gene>
    <name evidence="5" type="ORF">GO621_04455</name>
</gene>
<evidence type="ECO:0000256" key="4">
    <source>
        <dbReference type="ARBA" id="ARBA00023004"/>
    </source>
</evidence>
<sequence length="125" mass="14685">MKDIQNREDIMLLVNSFYTKAIADPLIGHFFTETNFSLEGHIPIMVSFWETVLLGGKSYHGNPMIKHFKLNDNYPMQKQHFERWLILWKETIYENFSGENADEALFRGKSIAQIIDYKVNGERVL</sequence>